<dbReference type="EMBL" id="ML121552">
    <property type="protein sequence ID" value="RPB22376.1"/>
    <property type="molecule type" value="Genomic_DNA"/>
</dbReference>
<name>A0A3N4LI14_9PEZI</name>
<sequence length="110" mass="12944">MPYVGGKDDEVNMLYIPEEHRNPRGEFEELFAEFGGHCTWPQGGEEAMEEEFLHPMLELAAIVGTENEFVRRWLEEEEQKKRRKRDLRISEWVNEFCGRGFANDAQDPIV</sequence>
<organism evidence="1 2">
    <name type="scientific">Terfezia boudieri ATCC MYA-4762</name>
    <dbReference type="NCBI Taxonomy" id="1051890"/>
    <lineage>
        <taxon>Eukaryota</taxon>
        <taxon>Fungi</taxon>
        <taxon>Dikarya</taxon>
        <taxon>Ascomycota</taxon>
        <taxon>Pezizomycotina</taxon>
        <taxon>Pezizomycetes</taxon>
        <taxon>Pezizales</taxon>
        <taxon>Pezizaceae</taxon>
        <taxon>Terfezia</taxon>
    </lineage>
</organism>
<keyword evidence="2" id="KW-1185">Reference proteome</keyword>
<accession>A0A3N4LI14</accession>
<evidence type="ECO:0000313" key="2">
    <source>
        <dbReference type="Proteomes" id="UP000267821"/>
    </source>
</evidence>
<protein>
    <submittedName>
        <fullName evidence="1">Uncharacterized protein</fullName>
    </submittedName>
</protein>
<dbReference type="Proteomes" id="UP000267821">
    <property type="component" value="Unassembled WGS sequence"/>
</dbReference>
<gene>
    <name evidence="1" type="ORF">L211DRAFT_850684</name>
</gene>
<proteinExistence type="predicted"/>
<dbReference type="InParanoid" id="A0A3N4LI14"/>
<dbReference type="AlphaFoldDB" id="A0A3N4LI14"/>
<evidence type="ECO:0000313" key="1">
    <source>
        <dbReference type="EMBL" id="RPB22376.1"/>
    </source>
</evidence>
<reference evidence="1 2" key="1">
    <citation type="journal article" date="2018" name="Nat. Ecol. Evol.">
        <title>Pezizomycetes genomes reveal the molecular basis of ectomycorrhizal truffle lifestyle.</title>
        <authorList>
            <person name="Murat C."/>
            <person name="Payen T."/>
            <person name="Noel B."/>
            <person name="Kuo A."/>
            <person name="Morin E."/>
            <person name="Chen J."/>
            <person name="Kohler A."/>
            <person name="Krizsan K."/>
            <person name="Balestrini R."/>
            <person name="Da Silva C."/>
            <person name="Montanini B."/>
            <person name="Hainaut M."/>
            <person name="Levati E."/>
            <person name="Barry K.W."/>
            <person name="Belfiori B."/>
            <person name="Cichocki N."/>
            <person name="Clum A."/>
            <person name="Dockter R.B."/>
            <person name="Fauchery L."/>
            <person name="Guy J."/>
            <person name="Iotti M."/>
            <person name="Le Tacon F."/>
            <person name="Lindquist E.A."/>
            <person name="Lipzen A."/>
            <person name="Malagnac F."/>
            <person name="Mello A."/>
            <person name="Molinier V."/>
            <person name="Miyauchi S."/>
            <person name="Poulain J."/>
            <person name="Riccioni C."/>
            <person name="Rubini A."/>
            <person name="Sitrit Y."/>
            <person name="Splivallo R."/>
            <person name="Traeger S."/>
            <person name="Wang M."/>
            <person name="Zifcakova L."/>
            <person name="Wipf D."/>
            <person name="Zambonelli A."/>
            <person name="Paolocci F."/>
            <person name="Nowrousian M."/>
            <person name="Ottonello S."/>
            <person name="Baldrian P."/>
            <person name="Spatafora J.W."/>
            <person name="Henrissat B."/>
            <person name="Nagy L.G."/>
            <person name="Aury J.M."/>
            <person name="Wincker P."/>
            <person name="Grigoriev I.V."/>
            <person name="Bonfante P."/>
            <person name="Martin F.M."/>
        </authorList>
    </citation>
    <scope>NUCLEOTIDE SEQUENCE [LARGE SCALE GENOMIC DNA]</scope>
    <source>
        <strain evidence="1 2">ATCC MYA-4762</strain>
    </source>
</reference>